<dbReference type="RefSeq" id="WP_120626140.1">
    <property type="nucleotide sequence ID" value="NZ_RAWG01000089.1"/>
</dbReference>
<keyword evidence="5" id="KW-0489">Methyltransferase</keyword>
<dbReference type="InterPro" id="IPR002877">
    <property type="entry name" value="RNA_MeTrfase_FtsJ_dom"/>
</dbReference>
<dbReference type="PANTHER" id="PTHR32319">
    <property type="entry name" value="BACTERIAL HEMOLYSIN-LIKE PROTEIN"/>
    <property type="match status" value="1"/>
</dbReference>
<proteinExistence type="inferred from homology"/>
<evidence type="ECO:0000313" key="5">
    <source>
        <dbReference type="EMBL" id="RKH42333.1"/>
    </source>
</evidence>
<dbReference type="InterPro" id="IPR004538">
    <property type="entry name" value="Hemolysin_A/TlyA"/>
</dbReference>
<dbReference type="GO" id="GO:0008168">
    <property type="term" value="F:methyltransferase activity"/>
    <property type="evidence" value="ECO:0007669"/>
    <property type="project" value="UniProtKB-KW"/>
</dbReference>
<gene>
    <name evidence="5" type="ORF">D7X12_16035</name>
</gene>
<keyword evidence="1 3" id="KW-0694">RNA-binding</keyword>
<dbReference type="NCBIfam" id="TIGR00478">
    <property type="entry name" value="tly"/>
    <property type="match status" value="1"/>
</dbReference>
<dbReference type="OrthoDB" id="9784736at2"/>
<evidence type="ECO:0000313" key="6">
    <source>
        <dbReference type="Proteomes" id="UP000273405"/>
    </source>
</evidence>
<organism evidence="5 6">
    <name type="scientific">Corallococcus sicarius</name>
    <dbReference type="NCBI Taxonomy" id="2316726"/>
    <lineage>
        <taxon>Bacteria</taxon>
        <taxon>Pseudomonadati</taxon>
        <taxon>Myxococcota</taxon>
        <taxon>Myxococcia</taxon>
        <taxon>Myxococcales</taxon>
        <taxon>Cystobacterineae</taxon>
        <taxon>Myxococcaceae</taxon>
        <taxon>Corallococcus</taxon>
    </lineage>
</organism>
<protein>
    <submittedName>
        <fullName evidence="5">TlyA family RNA methyltransferase</fullName>
    </submittedName>
</protein>
<dbReference type="CDD" id="cd00165">
    <property type="entry name" value="S4"/>
    <property type="match status" value="1"/>
</dbReference>
<dbReference type="SUPFAM" id="SSF55174">
    <property type="entry name" value="Alpha-L RNA-binding motif"/>
    <property type="match status" value="1"/>
</dbReference>
<accession>A0A3A8NEA1</accession>
<dbReference type="InterPro" id="IPR036986">
    <property type="entry name" value="S4_RNA-bd_sf"/>
</dbReference>
<keyword evidence="5" id="KW-0808">Transferase</keyword>
<dbReference type="Gene3D" id="3.10.290.10">
    <property type="entry name" value="RNA-binding S4 domain"/>
    <property type="match status" value="1"/>
</dbReference>
<dbReference type="Pfam" id="PF01728">
    <property type="entry name" value="FtsJ"/>
    <property type="match status" value="1"/>
</dbReference>
<dbReference type="Pfam" id="PF01479">
    <property type="entry name" value="S4"/>
    <property type="match status" value="1"/>
</dbReference>
<evidence type="ECO:0000256" key="2">
    <source>
        <dbReference type="ARBA" id="ARBA00029460"/>
    </source>
</evidence>
<dbReference type="InterPro" id="IPR002942">
    <property type="entry name" value="S4_RNA-bd"/>
</dbReference>
<evidence type="ECO:0000256" key="1">
    <source>
        <dbReference type="ARBA" id="ARBA00022884"/>
    </source>
</evidence>
<dbReference type="AlphaFoldDB" id="A0A3A8NEA1"/>
<name>A0A3A8NEA1_9BACT</name>
<sequence length="246" mass="26185">MKSKKERLDVLVVERGLAESRTKAQALILAGQVVVGDQRVDKPGAQVLVESELRLKGEVLPYVSRGGLKLKAAMDRFGLDVTGRVGADIGASTGGFTDCLLQHGAVRVHAIDVGYGQLHEKLRTDARVRSRERVNARYLTEEDLPEKVGVVVIDVSFISLTQVLPSVLTFLSPGGLLVALVKPQFEVGPDRVGKGGVVRDPAARQDAIDTVTAFVRAQGLAVRGVMDSPVPGPAGNVEALLVADRP</sequence>
<dbReference type="EMBL" id="RAWG01000089">
    <property type="protein sequence ID" value="RKH42333.1"/>
    <property type="molecule type" value="Genomic_DNA"/>
</dbReference>
<evidence type="ECO:0000259" key="4">
    <source>
        <dbReference type="SMART" id="SM00363"/>
    </source>
</evidence>
<reference evidence="6" key="1">
    <citation type="submission" date="2018-09" db="EMBL/GenBank/DDBJ databases">
        <authorList>
            <person name="Livingstone P.G."/>
            <person name="Whitworth D.E."/>
        </authorList>
    </citation>
    <scope>NUCLEOTIDE SEQUENCE [LARGE SCALE GENOMIC DNA]</scope>
    <source>
        <strain evidence="6">CA040B</strain>
    </source>
</reference>
<dbReference type="PIRSF" id="PIRSF005578">
    <property type="entry name" value="TlyA"/>
    <property type="match status" value="1"/>
</dbReference>
<dbReference type="Gene3D" id="3.40.50.150">
    <property type="entry name" value="Vaccinia Virus protein VP39"/>
    <property type="match status" value="1"/>
</dbReference>
<dbReference type="PANTHER" id="PTHR32319:SF0">
    <property type="entry name" value="BACTERIAL HEMOLYSIN-LIKE PROTEIN"/>
    <property type="match status" value="1"/>
</dbReference>
<dbReference type="InterPro" id="IPR047048">
    <property type="entry name" value="TlyA"/>
</dbReference>
<dbReference type="GO" id="GO:0003723">
    <property type="term" value="F:RNA binding"/>
    <property type="evidence" value="ECO:0007669"/>
    <property type="project" value="UniProtKB-KW"/>
</dbReference>
<comment type="similarity">
    <text evidence="2">Belongs to the TlyA family.</text>
</comment>
<dbReference type="Proteomes" id="UP000273405">
    <property type="component" value="Unassembled WGS sequence"/>
</dbReference>
<feature type="domain" description="RNA-binding S4" evidence="4">
    <location>
        <begin position="6"/>
        <end position="64"/>
    </location>
</feature>
<dbReference type="SMART" id="SM00363">
    <property type="entry name" value="S4"/>
    <property type="match status" value="1"/>
</dbReference>
<evidence type="ECO:0000256" key="3">
    <source>
        <dbReference type="PROSITE-ProRule" id="PRU00182"/>
    </source>
</evidence>
<comment type="caution">
    <text evidence="5">The sequence shown here is derived from an EMBL/GenBank/DDBJ whole genome shotgun (WGS) entry which is preliminary data.</text>
</comment>
<dbReference type="InterPro" id="IPR029063">
    <property type="entry name" value="SAM-dependent_MTases_sf"/>
</dbReference>
<keyword evidence="6" id="KW-1185">Reference proteome</keyword>
<dbReference type="GO" id="GO:0032259">
    <property type="term" value="P:methylation"/>
    <property type="evidence" value="ECO:0007669"/>
    <property type="project" value="UniProtKB-KW"/>
</dbReference>
<dbReference type="SUPFAM" id="SSF53335">
    <property type="entry name" value="S-adenosyl-L-methionine-dependent methyltransferases"/>
    <property type="match status" value="1"/>
</dbReference>
<dbReference type="PROSITE" id="PS50889">
    <property type="entry name" value="S4"/>
    <property type="match status" value="1"/>
</dbReference>